<evidence type="ECO:0000256" key="4">
    <source>
        <dbReference type="ARBA" id="ARBA00011193"/>
    </source>
</evidence>
<dbReference type="HAMAP" id="MF_00169">
    <property type="entry name" value="AroQ"/>
    <property type="match status" value="1"/>
</dbReference>
<feature type="binding site" evidence="7 9">
    <location>
        <position position="74"/>
    </location>
    <ligand>
        <name>substrate</name>
    </ligand>
</feature>
<dbReference type="EMBL" id="QKUF01000001">
    <property type="protein sequence ID" value="PZW36170.1"/>
    <property type="molecule type" value="Genomic_DNA"/>
</dbReference>
<feature type="binding site" evidence="7 9">
    <location>
        <begin position="101"/>
        <end position="102"/>
    </location>
    <ligand>
        <name>substrate</name>
    </ligand>
</feature>
<dbReference type="EC" id="4.2.1.10" evidence="5 7"/>
<protein>
    <recommendedName>
        <fullName evidence="5 7">3-dehydroquinate dehydratase</fullName>
        <shortName evidence="7">3-dehydroquinase</shortName>
        <ecNumber evidence="5 7">4.2.1.10</ecNumber>
    </recommendedName>
    <alternativeName>
        <fullName evidence="7">Type II DHQase</fullName>
    </alternativeName>
</protein>
<dbReference type="GO" id="GO:0008652">
    <property type="term" value="P:amino acid biosynthetic process"/>
    <property type="evidence" value="ECO:0007669"/>
    <property type="project" value="UniProtKB-KW"/>
</dbReference>
<feature type="binding site" evidence="7 9">
    <location>
        <position position="111"/>
    </location>
    <ligand>
        <name>substrate</name>
    </ligand>
</feature>
<comment type="catalytic activity">
    <reaction evidence="1 7">
        <text>3-dehydroquinate = 3-dehydroshikimate + H2O</text>
        <dbReference type="Rhea" id="RHEA:21096"/>
        <dbReference type="ChEBI" id="CHEBI:15377"/>
        <dbReference type="ChEBI" id="CHEBI:16630"/>
        <dbReference type="ChEBI" id="CHEBI:32364"/>
        <dbReference type="EC" id="4.2.1.10"/>
    </reaction>
</comment>
<dbReference type="InterPro" id="IPR001874">
    <property type="entry name" value="DHquinase_II"/>
</dbReference>
<comment type="function">
    <text evidence="7">Catalyzes a trans-dehydration via an enolate intermediate.</text>
</comment>
<keyword evidence="7" id="KW-0057">Aromatic amino acid biosynthesis</keyword>
<feature type="active site" description="Proton acceptor" evidence="7 8">
    <location>
        <position position="23"/>
    </location>
</feature>
<comment type="pathway">
    <text evidence="2 7">Metabolic intermediate biosynthesis; chorismate biosynthesis; chorismate from D-erythrose 4-phosphate and phosphoenolpyruvate: step 3/7.</text>
</comment>
<evidence type="ECO:0000256" key="6">
    <source>
        <dbReference type="ARBA" id="ARBA00023239"/>
    </source>
</evidence>
<dbReference type="OrthoDB" id="9790793at2"/>
<sequence length="151" mass="16656">MKSILVLNGPNLNTLGKREPAIYGSMTLERIQELICARGRELSVSVQCFQSNHEGALIDYMQQHAEQADGMIINPGALTHYSIALRDAIAALPFPTIEVHISNIYAREPFRHHSVIAAVCQGHIAGLGWRGYVLALEALVDQLQSRVERAV</sequence>
<feature type="binding site" evidence="7 9">
    <location>
        <position position="80"/>
    </location>
    <ligand>
        <name>substrate</name>
    </ligand>
</feature>
<dbReference type="InterPro" id="IPR036441">
    <property type="entry name" value="DHquinase_II_sf"/>
</dbReference>
<dbReference type="CDD" id="cd00466">
    <property type="entry name" value="DHQase_II"/>
    <property type="match status" value="1"/>
</dbReference>
<gene>
    <name evidence="7" type="primary">aroQ</name>
    <name evidence="11" type="ORF">EI42_00340</name>
</gene>
<dbReference type="NCBIfam" id="NF003805">
    <property type="entry name" value="PRK05395.1-2"/>
    <property type="match status" value="1"/>
</dbReference>
<dbReference type="PIRSF" id="PIRSF001399">
    <property type="entry name" value="DHquinase_II"/>
    <property type="match status" value="1"/>
</dbReference>
<keyword evidence="7" id="KW-0028">Amino-acid biosynthesis</keyword>
<comment type="similarity">
    <text evidence="3 7">Belongs to the type-II 3-dehydroquinase family.</text>
</comment>
<evidence type="ECO:0000313" key="11">
    <source>
        <dbReference type="EMBL" id="PZW36170.1"/>
    </source>
</evidence>
<proteinExistence type="inferred from homology"/>
<evidence type="ECO:0000256" key="2">
    <source>
        <dbReference type="ARBA" id="ARBA00004902"/>
    </source>
</evidence>
<keyword evidence="6 7" id="KW-0456">Lyase</keyword>
<dbReference type="PROSITE" id="PS01029">
    <property type="entry name" value="DEHYDROQUINASE_II"/>
    <property type="match status" value="1"/>
</dbReference>
<evidence type="ECO:0000256" key="3">
    <source>
        <dbReference type="ARBA" id="ARBA00011037"/>
    </source>
</evidence>
<dbReference type="InterPro" id="IPR018509">
    <property type="entry name" value="DHquinase_II_CS"/>
</dbReference>
<keyword evidence="12" id="KW-1185">Reference proteome</keyword>
<dbReference type="UniPathway" id="UPA00053">
    <property type="reaction ID" value="UER00086"/>
</dbReference>
<reference evidence="11 12" key="1">
    <citation type="submission" date="2018-06" db="EMBL/GenBank/DDBJ databases">
        <title>Genomic Encyclopedia of Archaeal and Bacterial Type Strains, Phase II (KMG-II): from individual species to whole genera.</title>
        <authorList>
            <person name="Goeker M."/>
        </authorList>
    </citation>
    <scope>NUCLEOTIDE SEQUENCE [LARGE SCALE GENOMIC DNA]</scope>
    <source>
        <strain evidence="11 12">ATCC BAA-1881</strain>
    </source>
</reference>
<evidence type="ECO:0000256" key="7">
    <source>
        <dbReference type="HAMAP-Rule" id="MF_00169"/>
    </source>
</evidence>
<organism evidence="11 12">
    <name type="scientific">Thermosporothrix hazakensis</name>
    <dbReference type="NCBI Taxonomy" id="644383"/>
    <lineage>
        <taxon>Bacteria</taxon>
        <taxon>Bacillati</taxon>
        <taxon>Chloroflexota</taxon>
        <taxon>Ktedonobacteria</taxon>
        <taxon>Ktedonobacterales</taxon>
        <taxon>Thermosporotrichaceae</taxon>
        <taxon>Thermosporothrix</taxon>
    </lineage>
</organism>
<evidence type="ECO:0000256" key="5">
    <source>
        <dbReference type="ARBA" id="ARBA00012060"/>
    </source>
</evidence>
<dbReference type="GO" id="GO:0003855">
    <property type="term" value="F:3-dehydroquinate dehydratase activity"/>
    <property type="evidence" value="ECO:0007669"/>
    <property type="project" value="UniProtKB-UniRule"/>
</dbReference>
<dbReference type="GO" id="GO:0009423">
    <property type="term" value="P:chorismate biosynthetic process"/>
    <property type="evidence" value="ECO:0007669"/>
    <property type="project" value="UniProtKB-UniRule"/>
</dbReference>
<dbReference type="PANTHER" id="PTHR21272:SF3">
    <property type="entry name" value="CATABOLIC 3-DEHYDROQUINASE"/>
    <property type="match status" value="1"/>
</dbReference>
<feature type="site" description="Transition state stabilizer" evidence="7 10">
    <location>
        <position position="18"/>
    </location>
</feature>
<dbReference type="PANTHER" id="PTHR21272">
    <property type="entry name" value="CATABOLIC 3-DEHYDROQUINASE"/>
    <property type="match status" value="1"/>
</dbReference>
<dbReference type="NCBIfam" id="NF003806">
    <property type="entry name" value="PRK05395.1-3"/>
    <property type="match status" value="1"/>
</dbReference>
<accession>A0A326UGU1</accession>
<feature type="binding site" evidence="7 9">
    <location>
        <position position="87"/>
    </location>
    <ligand>
        <name>substrate</name>
    </ligand>
</feature>
<evidence type="ECO:0000256" key="10">
    <source>
        <dbReference type="PIRSR" id="PIRSR001399-3"/>
    </source>
</evidence>
<name>A0A326UGU1_THEHA</name>
<evidence type="ECO:0000313" key="12">
    <source>
        <dbReference type="Proteomes" id="UP000248806"/>
    </source>
</evidence>
<dbReference type="NCBIfam" id="NF003807">
    <property type="entry name" value="PRK05395.1-4"/>
    <property type="match status" value="1"/>
</dbReference>
<dbReference type="Gene3D" id="3.40.50.9100">
    <property type="entry name" value="Dehydroquinase, class II"/>
    <property type="match status" value="1"/>
</dbReference>
<comment type="caution">
    <text evidence="11">The sequence shown here is derived from an EMBL/GenBank/DDBJ whole genome shotgun (WGS) entry which is preliminary data.</text>
</comment>
<dbReference type="Pfam" id="PF01220">
    <property type="entry name" value="DHquinase_II"/>
    <property type="match status" value="1"/>
</dbReference>
<dbReference type="GO" id="GO:0009073">
    <property type="term" value="P:aromatic amino acid family biosynthetic process"/>
    <property type="evidence" value="ECO:0007669"/>
    <property type="project" value="UniProtKB-KW"/>
</dbReference>
<comment type="subunit">
    <text evidence="4 7">Homododecamer.</text>
</comment>
<dbReference type="GO" id="GO:0019631">
    <property type="term" value="P:quinate catabolic process"/>
    <property type="evidence" value="ECO:0007669"/>
    <property type="project" value="TreeGrafter"/>
</dbReference>
<dbReference type="Proteomes" id="UP000248806">
    <property type="component" value="Unassembled WGS sequence"/>
</dbReference>
<evidence type="ECO:0000256" key="1">
    <source>
        <dbReference type="ARBA" id="ARBA00001864"/>
    </source>
</evidence>
<feature type="active site" description="Proton donor" evidence="7 8">
    <location>
        <position position="100"/>
    </location>
</feature>
<dbReference type="RefSeq" id="WP_111318183.1">
    <property type="nucleotide sequence ID" value="NZ_BIFX01000001.1"/>
</dbReference>
<dbReference type="NCBIfam" id="TIGR01088">
    <property type="entry name" value="aroQ"/>
    <property type="match status" value="1"/>
</dbReference>
<evidence type="ECO:0000256" key="9">
    <source>
        <dbReference type="PIRSR" id="PIRSR001399-2"/>
    </source>
</evidence>
<evidence type="ECO:0000256" key="8">
    <source>
        <dbReference type="PIRSR" id="PIRSR001399-1"/>
    </source>
</evidence>
<dbReference type="AlphaFoldDB" id="A0A326UGU1"/>
<dbReference type="SUPFAM" id="SSF52304">
    <property type="entry name" value="Type II 3-dehydroquinate dehydratase"/>
    <property type="match status" value="1"/>
</dbReference>